<reference evidence="6" key="2">
    <citation type="submission" date="2020-09" db="EMBL/GenBank/DDBJ databases">
        <authorList>
            <person name="Sun Q."/>
            <person name="Zhou Y."/>
        </authorList>
    </citation>
    <scope>NUCLEOTIDE SEQUENCE</scope>
    <source>
        <strain evidence="6">CGMCC 1.12360</strain>
    </source>
</reference>
<name>A0A8J3EII1_9BACI</name>
<accession>A0A8J3EII1</accession>
<gene>
    <name evidence="6" type="primary">flhP</name>
    <name evidence="6" type="ORF">GCM10010978_06400</name>
</gene>
<reference evidence="6" key="1">
    <citation type="journal article" date="2014" name="Int. J. Syst. Evol. Microbiol.">
        <title>Complete genome sequence of Corynebacterium casei LMG S-19264T (=DSM 44701T), isolated from a smear-ripened cheese.</title>
        <authorList>
            <consortium name="US DOE Joint Genome Institute (JGI-PGF)"/>
            <person name="Walter F."/>
            <person name="Albersmeier A."/>
            <person name="Kalinowski J."/>
            <person name="Ruckert C."/>
        </authorList>
    </citation>
    <scope>NUCLEOTIDE SEQUENCE</scope>
    <source>
        <strain evidence="6">CGMCC 1.12360</strain>
    </source>
</reference>
<feature type="domain" description="Flagellar hook protein FlgE/F/G-like D1" evidence="5">
    <location>
        <begin position="104"/>
        <end position="171"/>
    </location>
</feature>
<comment type="similarity">
    <text evidence="1 2">Belongs to the flagella basal body rod proteins family.</text>
</comment>
<dbReference type="Pfam" id="PF00460">
    <property type="entry name" value="Flg_bb_rod"/>
    <property type="match status" value="1"/>
</dbReference>
<dbReference type="EMBL" id="BMEV01000008">
    <property type="protein sequence ID" value="GGH70952.1"/>
    <property type="molecule type" value="Genomic_DNA"/>
</dbReference>
<dbReference type="Pfam" id="PF06429">
    <property type="entry name" value="Flg_bbr_C"/>
    <property type="match status" value="1"/>
</dbReference>
<evidence type="ECO:0000259" key="3">
    <source>
        <dbReference type="Pfam" id="PF00460"/>
    </source>
</evidence>
<comment type="caution">
    <text evidence="6">The sequence shown here is derived from an EMBL/GenBank/DDBJ whole genome shotgun (WGS) entry which is preliminary data.</text>
</comment>
<dbReference type="GO" id="GO:0009425">
    <property type="term" value="C:bacterial-type flagellum basal body"/>
    <property type="evidence" value="ECO:0007669"/>
    <property type="project" value="UniProtKB-SubCell"/>
</dbReference>
<dbReference type="Pfam" id="PF22692">
    <property type="entry name" value="LlgE_F_G_D1"/>
    <property type="match status" value="1"/>
</dbReference>
<dbReference type="Proteomes" id="UP000602050">
    <property type="component" value="Unassembled WGS sequence"/>
</dbReference>
<dbReference type="InterPro" id="IPR020013">
    <property type="entry name" value="Flagellar_FlgE/F/G"/>
</dbReference>
<dbReference type="InterPro" id="IPR053967">
    <property type="entry name" value="LlgE_F_G-like_D1"/>
</dbReference>
<evidence type="ECO:0000256" key="1">
    <source>
        <dbReference type="ARBA" id="ARBA00009677"/>
    </source>
</evidence>
<dbReference type="InterPro" id="IPR037925">
    <property type="entry name" value="FlgE/F/G-like"/>
</dbReference>
<sequence length="277" mass="30166">MSRSMIQAAVTMGQLQQKLDTIGHNLANSQTTGYKSRQAEFSSLLFQQIENLNHPANGTGRLTPDGIRIGSGARLGAINSNMNAGNIVTTDRMLDTALLRENYFYQIQVTENNVTEIRYTRDGAFYLSPINDNGDLMLVTKDGHPVLGANGPIVIEPGFDSIQIQNNGQIIVSRNGQTETAGSLAVVEVTRPRILEAAGNNMFRLPDLAALGYAFGEIVQAPANIDGMLKSGALEQSNVDIAEQMSELILTQRSYQFNARTISTSDQMMGLINQLRT</sequence>
<protein>
    <submittedName>
        <fullName evidence="6">Flagellar hook-basal body complex protein FlhP</fullName>
    </submittedName>
</protein>
<dbReference type="PANTHER" id="PTHR30435">
    <property type="entry name" value="FLAGELLAR PROTEIN"/>
    <property type="match status" value="1"/>
</dbReference>
<keyword evidence="2" id="KW-0975">Bacterial flagellum</keyword>
<keyword evidence="7" id="KW-1185">Reference proteome</keyword>
<keyword evidence="6" id="KW-0969">Cilium</keyword>
<dbReference type="GO" id="GO:0071978">
    <property type="term" value="P:bacterial-type flagellum-dependent swarming motility"/>
    <property type="evidence" value="ECO:0007669"/>
    <property type="project" value="TreeGrafter"/>
</dbReference>
<evidence type="ECO:0000313" key="6">
    <source>
        <dbReference type="EMBL" id="GGH70952.1"/>
    </source>
</evidence>
<keyword evidence="6" id="KW-0282">Flagellum</keyword>
<dbReference type="RefSeq" id="WP_188390934.1">
    <property type="nucleotide sequence ID" value="NZ_BMEV01000008.1"/>
</dbReference>
<keyword evidence="6" id="KW-0966">Cell projection</keyword>
<feature type="domain" description="Flagellar basal-body/hook protein C-terminal" evidence="4">
    <location>
        <begin position="231"/>
        <end position="275"/>
    </location>
</feature>
<dbReference type="PANTHER" id="PTHR30435:SF19">
    <property type="entry name" value="FLAGELLAR BASAL-BODY ROD PROTEIN FLGG"/>
    <property type="match status" value="1"/>
</dbReference>
<evidence type="ECO:0000259" key="5">
    <source>
        <dbReference type="Pfam" id="PF22692"/>
    </source>
</evidence>
<dbReference type="InterPro" id="IPR010930">
    <property type="entry name" value="Flg_bb/hook_C_dom"/>
</dbReference>
<evidence type="ECO:0000313" key="7">
    <source>
        <dbReference type="Proteomes" id="UP000602050"/>
    </source>
</evidence>
<comment type="subcellular location">
    <subcellularLocation>
        <location evidence="2">Bacterial flagellum basal body</location>
    </subcellularLocation>
</comment>
<dbReference type="SUPFAM" id="SSF117143">
    <property type="entry name" value="Flagellar hook protein flgE"/>
    <property type="match status" value="1"/>
</dbReference>
<organism evidence="6 7">
    <name type="scientific">Compostibacillus humi</name>
    <dbReference type="NCBI Taxonomy" id="1245525"/>
    <lineage>
        <taxon>Bacteria</taxon>
        <taxon>Bacillati</taxon>
        <taxon>Bacillota</taxon>
        <taxon>Bacilli</taxon>
        <taxon>Bacillales</taxon>
        <taxon>Bacillaceae</taxon>
        <taxon>Compostibacillus</taxon>
    </lineage>
</organism>
<dbReference type="InterPro" id="IPR001444">
    <property type="entry name" value="Flag_bb_rod_N"/>
</dbReference>
<evidence type="ECO:0000256" key="2">
    <source>
        <dbReference type="RuleBase" id="RU362116"/>
    </source>
</evidence>
<dbReference type="AlphaFoldDB" id="A0A8J3EII1"/>
<dbReference type="NCBIfam" id="TIGR03506">
    <property type="entry name" value="FlgEFG_subfam"/>
    <property type="match status" value="1"/>
</dbReference>
<proteinExistence type="inferred from homology"/>
<evidence type="ECO:0000259" key="4">
    <source>
        <dbReference type="Pfam" id="PF06429"/>
    </source>
</evidence>
<feature type="domain" description="Flagellar basal body rod protein N-terminal" evidence="3">
    <location>
        <begin position="11"/>
        <end position="35"/>
    </location>
</feature>